<dbReference type="RefSeq" id="WP_349467083.1">
    <property type="nucleotide sequence ID" value="NZ_JBEEWI010000008.1"/>
</dbReference>
<comment type="caution">
    <text evidence="5">The sequence shown here is derived from an EMBL/GenBank/DDBJ whole genome shotgun (WGS) entry which is preliminary data.</text>
</comment>
<reference evidence="5" key="1">
    <citation type="journal article" date="2018" name="Genome Biol.">
        <title>SKESA: strategic k-mer extension for scrupulous assemblies.</title>
        <authorList>
            <person name="Souvorov A."/>
            <person name="Agarwala R."/>
            <person name="Lipman D.J."/>
        </authorList>
    </citation>
    <scope>NUCLEOTIDE SEQUENCE</scope>
    <source>
        <strain evidence="5">Morganella morganii ARLG-3209</strain>
    </source>
</reference>
<evidence type="ECO:0000259" key="3">
    <source>
        <dbReference type="Pfam" id="PF21934"/>
    </source>
</evidence>
<name>A0AAN5RZK7_MORMO</name>
<keyword evidence="1" id="KW-1133">Transmembrane helix</keyword>
<feature type="domain" description="YscD-like Bon-like" evidence="3">
    <location>
        <begin position="267"/>
        <end position="320"/>
    </location>
</feature>
<dbReference type="InterPro" id="IPR012843">
    <property type="entry name" value="YscD"/>
</dbReference>
<feature type="domain" description="YscD-like Bon-like" evidence="4">
    <location>
        <begin position="201"/>
        <end position="263"/>
    </location>
</feature>
<feature type="transmembrane region" description="Helical" evidence="1">
    <location>
        <begin position="109"/>
        <end position="130"/>
    </location>
</feature>
<dbReference type="NCBIfam" id="TIGR02500">
    <property type="entry name" value="type_III_yscD"/>
    <property type="match status" value="1"/>
</dbReference>
<sequence length="396" mass="43093">MDNEWKIRLLGGVLHGREVCLAGGSLSVGERGCDLCIPLHGGDRLEFTATPAGLMINTEGAPVRINGRRHQAGKPLPGEGVVQALGLTMAFGQHHADLARYPLRRTRSALLCGMVLACLILTGTSALILMNNGNLPPPQPVTSRVTELLRQTGLTQITVTREKNGTLRLSGYCEKSERLQSVRLTLGEWGVMYRDHVVCTDQLIRQVRDVLTRAGYDEAEITSSAPGEISINAGIMMGKRWADIQQQLMVIPGLKHLHIENRHETQISALIDSLLQQGLAEKVSVTSVGQAFVISGILNRDERQSLNAILMQLRQQFPGIVLSYQNVASSGEGSQRLPSPVVAVIRGQQGLYLLLKDGERLRTGSRLPQGGEVAALTDEAVTLRFPDGLINYSFGF</sequence>
<dbReference type="InterPro" id="IPR053946">
    <property type="entry name" value="YscD_ppl_3rd"/>
</dbReference>
<proteinExistence type="predicted"/>
<dbReference type="AlphaFoldDB" id="A0AAN5RZK7"/>
<dbReference type="Pfam" id="PF16693">
    <property type="entry name" value="Yop-YscD_ppl_1st"/>
    <property type="match status" value="1"/>
</dbReference>
<organism evidence="5 6">
    <name type="scientific">Morganella morganii</name>
    <name type="common">Proteus morganii</name>
    <dbReference type="NCBI Taxonomy" id="582"/>
    <lineage>
        <taxon>Bacteria</taxon>
        <taxon>Pseudomonadati</taxon>
        <taxon>Pseudomonadota</taxon>
        <taxon>Gammaproteobacteria</taxon>
        <taxon>Enterobacterales</taxon>
        <taxon>Morganellaceae</taxon>
        <taxon>Morganella</taxon>
    </lineage>
</organism>
<evidence type="ECO:0000313" key="6">
    <source>
        <dbReference type="Proteomes" id="UP000865968"/>
    </source>
</evidence>
<evidence type="ECO:0000259" key="2">
    <source>
        <dbReference type="Pfam" id="PF16693"/>
    </source>
</evidence>
<keyword evidence="1" id="KW-0472">Membrane</keyword>
<reference evidence="5" key="2">
    <citation type="submission" date="2020-10" db="EMBL/GenBank/DDBJ databases">
        <authorList>
            <consortium name="NCBI Pathogen Detection Project"/>
        </authorList>
    </citation>
    <scope>NUCLEOTIDE SEQUENCE</scope>
    <source>
        <strain evidence="5">Morganella morganii ARLG-3209</strain>
    </source>
</reference>
<dbReference type="InterPro" id="IPR053947">
    <property type="entry name" value="YscD_ppl__2nd"/>
</dbReference>
<accession>A0AAN5RZK7</accession>
<dbReference type="Pfam" id="PF21937">
    <property type="entry name" value="Yop-YscD_ppl_2nd"/>
    <property type="match status" value="1"/>
</dbReference>
<evidence type="ECO:0000256" key="1">
    <source>
        <dbReference type="SAM" id="Phobius"/>
    </source>
</evidence>
<dbReference type="InterPro" id="IPR032034">
    <property type="entry name" value="YscD_ppl_1st"/>
</dbReference>
<evidence type="ECO:0000313" key="5">
    <source>
        <dbReference type="EMBL" id="HAT3808749.1"/>
    </source>
</evidence>
<dbReference type="EMBL" id="DACSWI010000003">
    <property type="protein sequence ID" value="HAT3808749.1"/>
    <property type="molecule type" value="Genomic_DNA"/>
</dbReference>
<keyword evidence="1" id="KW-0812">Transmembrane</keyword>
<evidence type="ECO:0000259" key="4">
    <source>
        <dbReference type="Pfam" id="PF21937"/>
    </source>
</evidence>
<dbReference type="Pfam" id="PF21934">
    <property type="entry name" value="Yop-YscD_ppl_3rd"/>
    <property type="match status" value="1"/>
</dbReference>
<gene>
    <name evidence="5" type="ORF">I8608_001576</name>
</gene>
<feature type="domain" description="YscD-like Bon-like" evidence="2">
    <location>
        <begin position="144"/>
        <end position="199"/>
    </location>
</feature>
<dbReference type="Proteomes" id="UP000865968">
    <property type="component" value="Unassembled WGS sequence"/>
</dbReference>
<protein>
    <submittedName>
        <fullName evidence="5">EscD/YscD/HrpQ family type III secretion system inner membrane ring protein</fullName>
    </submittedName>
</protein>